<gene>
    <name evidence="1" type="ORF">J42TS3_34350</name>
</gene>
<sequence>MRLALYCDFVLDGIRPLQLVIETQPGELDWTEILYLPLSGPFERFEPEQFDDKIGASVLLEDLVLKRGGNEELGVVLPNLALRHPGADITLLVIQISDAEEVLEYKWGYRLMEDGWIE</sequence>
<keyword evidence="2" id="KW-1185">Reference proteome</keyword>
<protein>
    <submittedName>
        <fullName evidence="1">Uncharacterized protein</fullName>
    </submittedName>
</protein>
<evidence type="ECO:0000313" key="1">
    <source>
        <dbReference type="EMBL" id="GIP54400.1"/>
    </source>
</evidence>
<organism evidence="1 2">
    <name type="scientific">Paenibacillus vini</name>
    <dbReference type="NCBI Taxonomy" id="1476024"/>
    <lineage>
        <taxon>Bacteria</taxon>
        <taxon>Bacillati</taxon>
        <taxon>Bacillota</taxon>
        <taxon>Bacilli</taxon>
        <taxon>Bacillales</taxon>
        <taxon>Paenibacillaceae</taxon>
        <taxon>Paenibacillus</taxon>
    </lineage>
</organism>
<accession>A0ABQ4MG59</accession>
<reference evidence="1 2" key="1">
    <citation type="submission" date="2021-03" db="EMBL/GenBank/DDBJ databases">
        <title>Antimicrobial resistance genes in bacteria isolated from Japanese honey, and their potential for conferring macrolide and lincosamide resistance in the American foulbrood pathogen Paenibacillus larvae.</title>
        <authorList>
            <person name="Okamoto M."/>
            <person name="Kumagai M."/>
            <person name="Kanamori H."/>
            <person name="Takamatsu D."/>
        </authorList>
    </citation>
    <scope>NUCLEOTIDE SEQUENCE [LARGE SCALE GENOMIC DNA]</scope>
    <source>
        <strain evidence="1 2">J42TS3</strain>
    </source>
</reference>
<comment type="caution">
    <text evidence="1">The sequence shown here is derived from an EMBL/GenBank/DDBJ whole genome shotgun (WGS) entry which is preliminary data.</text>
</comment>
<evidence type="ECO:0000313" key="2">
    <source>
        <dbReference type="Proteomes" id="UP000679992"/>
    </source>
</evidence>
<name>A0ABQ4MG59_9BACL</name>
<proteinExistence type="predicted"/>
<dbReference type="EMBL" id="BOSL01000011">
    <property type="protein sequence ID" value="GIP54400.1"/>
    <property type="molecule type" value="Genomic_DNA"/>
</dbReference>
<dbReference type="Proteomes" id="UP000679992">
    <property type="component" value="Unassembled WGS sequence"/>
</dbReference>
<dbReference type="RefSeq" id="WP_213655691.1">
    <property type="nucleotide sequence ID" value="NZ_BOSL01000011.1"/>
</dbReference>